<dbReference type="EMBL" id="MLFU01000020">
    <property type="protein sequence ID" value="KAK1499730.1"/>
    <property type="molecule type" value="Genomic_DNA"/>
</dbReference>
<comment type="caution">
    <text evidence="1">The sequence shown here is derived from an EMBL/GenBank/DDBJ whole genome shotgun (WGS) entry which is preliminary data.</text>
</comment>
<protein>
    <submittedName>
        <fullName evidence="1">Uncharacterized protein</fullName>
    </submittedName>
</protein>
<reference evidence="1 2" key="1">
    <citation type="submission" date="2016-10" db="EMBL/GenBank/DDBJ databases">
        <title>The genome sequence of Colletotrichum fioriniae PJ7.</title>
        <authorList>
            <person name="Baroncelli R."/>
        </authorList>
    </citation>
    <scope>NUCLEOTIDE SEQUENCE [LARGE SCALE GENOMIC DNA]</scope>
    <source>
        <strain evidence="1 2">Tom-12</strain>
    </source>
</reference>
<keyword evidence="2" id="KW-1185">Reference proteome</keyword>
<gene>
    <name evidence="1" type="ORF">CTAM01_06924</name>
</gene>
<sequence>MKRSGGGGGGGGNTASCRKRIMYFSVVVNDFLFSFTKHRDSRHQNMRTEYHAA</sequence>
<organism evidence="1 2">
    <name type="scientific">Colletotrichum tamarilloi</name>
    <dbReference type="NCBI Taxonomy" id="1209934"/>
    <lineage>
        <taxon>Eukaryota</taxon>
        <taxon>Fungi</taxon>
        <taxon>Dikarya</taxon>
        <taxon>Ascomycota</taxon>
        <taxon>Pezizomycotina</taxon>
        <taxon>Sordariomycetes</taxon>
        <taxon>Hypocreomycetidae</taxon>
        <taxon>Glomerellales</taxon>
        <taxon>Glomerellaceae</taxon>
        <taxon>Colletotrichum</taxon>
        <taxon>Colletotrichum acutatum species complex</taxon>
    </lineage>
</organism>
<dbReference type="Proteomes" id="UP001227543">
    <property type="component" value="Unassembled WGS sequence"/>
</dbReference>
<proteinExistence type="predicted"/>
<accession>A0ABQ9RAJ8</accession>
<dbReference type="RefSeq" id="XP_060382451.1">
    <property type="nucleotide sequence ID" value="XM_060522949.1"/>
</dbReference>
<dbReference type="GeneID" id="85407187"/>
<name>A0ABQ9RAJ8_9PEZI</name>
<evidence type="ECO:0000313" key="2">
    <source>
        <dbReference type="Proteomes" id="UP001227543"/>
    </source>
</evidence>
<evidence type="ECO:0000313" key="1">
    <source>
        <dbReference type="EMBL" id="KAK1499730.1"/>
    </source>
</evidence>